<dbReference type="EMBL" id="JANIBJ010000021">
    <property type="protein sequence ID" value="MCQ8104849.1"/>
    <property type="molecule type" value="Genomic_DNA"/>
</dbReference>
<comment type="caution">
    <text evidence="1">The sequence shown here is derived from an EMBL/GenBank/DDBJ whole genome shotgun (WGS) entry which is preliminary data.</text>
</comment>
<evidence type="ECO:0000313" key="2">
    <source>
        <dbReference type="Proteomes" id="UP001524499"/>
    </source>
</evidence>
<dbReference type="RefSeq" id="WP_256602665.1">
    <property type="nucleotide sequence ID" value="NZ_JANIBJ010000021.1"/>
</dbReference>
<proteinExistence type="predicted"/>
<organism evidence="1 2">
    <name type="scientific">Methylomonas subterranea</name>
    <dbReference type="NCBI Taxonomy" id="2952225"/>
    <lineage>
        <taxon>Bacteria</taxon>
        <taxon>Pseudomonadati</taxon>
        <taxon>Pseudomonadota</taxon>
        <taxon>Gammaproteobacteria</taxon>
        <taxon>Methylococcales</taxon>
        <taxon>Methylococcaceae</taxon>
        <taxon>Methylomonas</taxon>
    </lineage>
</organism>
<keyword evidence="2" id="KW-1185">Reference proteome</keyword>
<gene>
    <name evidence="1" type="ORF">NP590_12100</name>
</gene>
<sequence length="99" mass="10986">MAKPPKREKEQPPWQKIPLQVYRAEAGELVHFSAKIVNSNAEAFGVRLGHQSSLPMPYVSARCLMEHGLALGLDYVQFSAGQISSADNATKKKQRHKAN</sequence>
<evidence type="ECO:0000313" key="1">
    <source>
        <dbReference type="EMBL" id="MCQ8104849.1"/>
    </source>
</evidence>
<reference evidence="1 2" key="1">
    <citation type="submission" date="2022-07" db="EMBL/GenBank/DDBJ databases">
        <title>Methylomonas rivi sp. nov., Methylomonas rosea sp. nov., Methylomonas aureus sp. nov. and Methylomonas subterranea sp. nov., four novel methanotrophs isolated from a freshwater creek and the deep terrestrial subsurface.</title>
        <authorList>
            <person name="Abin C."/>
            <person name="Sankaranarayanan K."/>
            <person name="Garner C."/>
            <person name="Sindelar R."/>
            <person name="Kotary K."/>
            <person name="Garner R."/>
            <person name="Barclay S."/>
            <person name="Lawson P."/>
            <person name="Krumholz L."/>
        </authorList>
    </citation>
    <scope>NUCLEOTIDE SEQUENCE [LARGE SCALE GENOMIC DNA]</scope>
    <source>
        <strain evidence="1 2">SURF-2</strain>
    </source>
</reference>
<name>A0ABT1THA6_9GAMM</name>
<accession>A0ABT1THA6</accession>
<protein>
    <submittedName>
        <fullName evidence="1">Uncharacterized protein</fullName>
    </submittedName>
</protein>
<dbReference type="Proteomes" id="UP001524499">
    <property type="component" value="Unassembled WGS sequence"/>
</dbReference>